<dbReference type="Proteomes" id="UP001225072">
    <property type="component" value="Unassembled WGS sequence"/>
</dbReference>
<dbReference type="InterPro" id="IPR056091">
    <property type="entry name" value="DUF7674"/>
</dbReference>
<dbReference type="Pfam" id="PF24722">
    <property type="entry name" value="DUF7674"/>
    <property type="match status" value="1"/>
</dbReference>
<organism evidence="2 3">
    <name type="scientific">Chryseobacterium camelliae</name>
    <dbReference type="NCBI Taxonomy" id="1265445"/>
    <lineage>
        <taxon>Bacteria</taxon>
        <taxon>Pseudomonadati</taxon>
        <taxon>Bacteroidota</taxon>
        <taxon>Flavobacteriia</taxon>
        <taxon>Flavobacteriales</taxon>
        <taxon>Weeksellaceae</taxon>
        <taxon>Chryseobacterium group</taxon>
        <taxon>Chryseobacterium</taxon>
    </lineage>
</organism>
<proteinExistence type="predicted"/>
<dbReference type="RefSeq" id="WP_307445776.1">
    <property type="nucleotide sequence ID" value="NZ_JAUTAL010000001.1"/>
</dbReference>
<reference evidence="2 3" key="1">
    <citation type="submission" date="2023-07" db="EMBL/GenBank/DDBJ databases">
        <title>Functional and genomic diversity of the sorghum phyllosphere microbiome.</title>
        <authorList>
            <person name="Shade A."/>
        </authorList>
    </citation>
    <scope>NUCLEOTIDE SEQUENCE [LARGE SCALE GENOMIC DNA]</scope>
    <source>
        <strain evidence="2 3">SORGH_AS_1064</strain>
    </source>
</reference>
<name>A0ABU0TDR6_9FLAO</name>
<comment type="caution">
    <text evidence="2">The sequence shown here is derived from an EMBL/GenBank/DDBJ whole genome shotgun (WGS) entry which is preliminary data.</text>
</comment>
<protein>
    <recommendedName>
        <fullName evidence="1">DUF7674 domain-containing protein</fullName>
    </recommendedName>
</protein>
<feature type="domain" description="DUF7674" evidence="1">
    <location>
        <begin position="8"/>
        <end position="112"/>
    </location>
</feature>
<evidence type="ECO:0000259" key="1">
    <source>
        <dbReference type="Pfam" id="PF24722"/>
    </source>
</evidence>
<keyword evidence="3" id="KW-1185">Reference proteome</keyword>
<gene>
    <name evidence="2" type="ORF">QE404_000356</name>
</gene>
<evidence type="ECO:0000313" key="3">
    <source>
        <dbReference type="Proteomes" id="UP001225072"/>
    </source>
</evidence>
<evidence type="ECO:0000313" key="2">
    <source>
        <dbReference type="EMBL" id="MDQ1095209.1"/>
    </source>
</evidence>
<accession>A0ABU0TDR6</accession>
<sequence length="116" mass="13556">MNYSQAVREIETIFPDLQNRLKENHNPYTAIRVFTDQIKKMIRQDDQSLIRESLDKMSTIYSQGDAVLKNAIENTFIYSLDNCTAFCTEESRQLIFSCMSEDLQKSYTAQIYQHGI</sequence>
<dbReference type="EMBL" id="JAUTAL010000001">
    <property type="protein sequence ID" value="MDQ1095209.1"/>
    <property type="molecule type" value="Genomic_DNA"/>
</dbReference>